<organism evidence="1 2">
    <name type="scientific">Stereocaulon virgatum</name>
    <dbReference type="NCBI Taxonomy" id="373712"/>
    <lineage>
        <taxon>Eukaryota</taxon>
        <taxon>Fungi</taxon>
        <taxon>Dikarya</taxon>
        <taxon>Ascomycota</taxon>
        <taxon>Pezizomycotina</taxon>
        <taxon>Lecanoromycetes</taxon>
        <taxon>OSLEUM clade</taxon>
        <taxon>Lecanoromycetidae</taxon>
        <taxon>Lecanorales</taxon>
        <taxon>Lecanorineae</taxon>
        <taxon>Stereocaulaceae</taxon>
        <taxon>Stereocaulon</taxon>
    </lineage>
</organism>
<keyword evidence="2" id="KW-1185">Reference proteome</keyword>
<accession>A0ABR4AUX9</accession>
<protein>
    <submittedName>
        <fullName evidence="1">Uncharacterized protein</fullName>
    </submittedName>
</protein>
<evidence type="ECO:0000313" key="2">
    <source>
        <dbReference type="Proteomes" id="UP001590950"/>
    </source>
</evidence>
<comment type="caution">
    <text evidence="1">The sequence shown here is derived from an EMBL/GenBank/DDBJ whole genome shotgun (WGS) entry which is preliminary data.</text>
</comment>
<reference evidence="1 2" key="1">
    <citation type="submission" date="2024-09" db="EMBL/GenBank/DDBJ databases">
        <title>Rethinking Asexuality: The Enigmatic Case of Functional Sexual Genes in Lepraria (Stereocaulaceae).</title>
        <authorList>
            <person name="Doellman M."/>
            <person name="Sun Y."/>
            <person name="Barcenas-Pena A."/>
            <person name="Lumbsch H.T."/>
            <person name="Grewe F."/>
        </authorList>
    </citation>
    <scope>NUCLEOTIDE SEQUENCE [LARGE SCALE GENOMIC DNA]</scope>
    <source>
        <strain evidence="1 2">Mercado 3170</strain>
    </source>
</reference>
<proteinExistence type="predicted"/>
<evidence type="ECO:0000313" key="1">
    <source>
        <dbReference type="EMBL" id="KAL2048439.1"/>
    </source>
</evidence>
<dbReference type="EMBL" id="JBEFKJ010000001">
    <property type="protein sequence ID" value="KAL2048439.1"/>
    <property type="molecule type" value="Genomic_DNA"/>
</dbReference>
<gene>
    <name evidence="1" type="ORF">N7G274_000351</name>
</gene>
<sequence length="101" mass="11771">MICTPRTSKSYREQYIHILEILKGLPYKRGGAPWINATLMLHDLVFFFMRYRTLGKPRHVPAIRDINAYGWSIHAQSISPDIALFELATPQTWRNPSLQMI</sequence>
<name>A0ABR4AUX9_9LECA</name>
<dbReference type="Proteomes" id="UP001590950">
    <property type="component" value="Unassembled WGS sequence"/>
</dbReference>